<keyword evidence="3 8" id="KW-0436">Ligase</keyword>
<name>A0ABS2T1J2_9BACI</name>
<evidence type="ECO:0000256" key="1">
    <source>
        <dbReference type="ARBA" id="ARBA00004496"/>
    </source>
</evidence>
<dbReference type="NCBIfam" id="TIGR02433">
    <property type="entry name" value="lysidine_TilS_C"/>
    <property type="match status" value="1"/>
</dbReference>
<keyword evidence="2 8" id="KW-0963">Cytoplasm</keyword>
<proteinExistence type="inferred from homology"/>
<dbReference type="InterPro" id="IPR014729">
    <property type="entry name" value="Rossmann-like_a/b/a_fold"/>
</dbReference>
<dbReference type="RefSeq" id="WP_204469358.1">
    <property type="nucleotide sequence ID" value="NZ_JAFBCV010000029.1"/>
</dbReference>
<dbReference type="EMBL" id="JAFBCV010000029">
    <property type="protein sequence ID" value="MBM7841321.1"/>
    <property type="molecule type" value="Genomic_DNA"/>
</dbReference>
<reference evidence="10" key="1">
    <citation type="submission" date="2021-01" db="EMBL/GenBank/DDBJ databases">
        <title>Genomic Encyclopedia of Type Strains, Phase IV (KMG-IV): sequencing the most valuable type-strain genomes for metagenomic binning, comparative biology and taxonomic classification.</title>
        <authorList>
            <person name="Goeker M."/>
        </authorList>
    </citation>
    <scope>NUCLEOTIDE SEQUENCE</scope>
    <source>
        <strain evidence="10">DSM 21943</strain>
    </source>
</reference>
<dbReference type="Gene3D" id="3.30.465.60">
    <property type="match status" value="1"/>
</dbReference>
<dbReference type="SUPFAM" id="SSF82829">
    <property type="entry name" value="MesJ substrate recognition domain-like"/>
    <property type="match status" value="1"/>
</dbReference>
<gene>
    <name evidence="8" type="primary">tilS</name>
    <name evidence="10" type="ORF">JOC54_004624</name>
</gene>
<dbReference type="SUPFAM" id="SSF56037">
    <property type="entry name" value="PheT/TilS domain"/>
    <property type="match status" value="1"/>
</dbReference>
<dbReference type="InterPro" id="IPR012795">
    <property type="entry name" value="tRNA_Ile_lys_synt_N"/>
</dbReference>
<evidence type="ECO:0000256" key="5">
    <source>
        <dbReference type="ARBA" id="ARBA00022741"/>
    </source>
</evidence>
<dbReference type="GO" id="GO:0032267">
    <property type="term" value="F:tRNA(Ile)-lysidine synthase activity"/>
    <property type="evidence" value="ECO:0007669"/>
    <property type="project" value="UniProtKB-EC"/>
</dbReference>
<comment type="similarity">
    <text evidence="8">Belongs to the tRNA(Ile)-lysidine synthase family.</text>
</comment>
<sequence>MKDRVEKFIQEENLMQQGSDIVVAVSGGVDSMVLLHLLEELKEKWSWNLFVLHVNHQLRGEESEQDANFIEAYCLHFHIPYNETRIDVTQLKANEKLSTQVAARELRYKAFKEEMDRVNAKVLVTAHHGDDEIETVFMRLNRGRSPFTRLGIAPKRDFSGKTIVRPFLQESRESIMDYSLRNSVPFREDSSNALNTYARNRFRHKVSSYLKEENRLNYKHIFQYDRWQNEDNEYLMTLATQKFDDILIERKGDSITISKERFHETAIPLQRRVIHLILNYLYGITVLRDFSVYINQIEQFFQFNSGFAQIDLRDDLKVMRLNDVYRFTLGTTVESVEYCSKLSVPGKLDTPIGTIKIERFEGISERSESEVFLNMNEVVFPLYIRNRRPGDRLNPKGLNGASKKVNRVFIDKKVDWPLRDRWPILVDHNDTILWIPLLLQTELTTPFNSSDPLLRVAFTKERNL</sequence>
<evidence type="ECO:0000256" key="2">
    <source>
        <dbReference type="ARBA" id="ARBA00022490"/>
    </source>
</evidence>
<keyword evidence="6 8" id="KW-0067">ATP-binding</keyword>
<dbReference type="Proteomes" id="UP001179280">
    <property type="component" value="Unassembled WGS sequence"/>
</dbReference>
<evidence type="ECO:0000256" key="6">
    <source>
        <dbReference type="ARBA" id="ARBA00022840"/>
    </source>
</evidence>
<evidence type="ECO:0000256" key="3">
    <source>
        <dbReference type="ARBA" id="ARBA00022598"/>
    </source>
</evidence>
<keyword evidence="5 8" id="KW-0547">Nucleotide-binding</keyword>
<keyword evidence="4 8" id="KW-0819">tRNA processing</keyword>
<comment type="function">
    <text evidence="8">Ligates lysine onto the cytidine present at position 34 of the AUA codon-specific tRNA(Ile) that contains the anticodon CAU, in an ATP-dependent manner. Cytidine is converted to lysidine, thus changing the amino acid specificity of the tRNA from methionine to isoleucine.</text>
</comment>
<dbReference type="Gene3D" id="3.40.50.620">
    <property type="entry name" value="HUPs"/>
    <property type="match status" value="1"/>
</dbReference>
<comment type="catalytic activity">
    <reaction evidence="7 8">
        <text>cytidine(34) in tRNA(Ile2) + L-lysine + ATP = lysidine(34) in tRNA(Ile2) + AMP + diphosphate + H(+)</text>
        <dbReference type="Rhea" id="RHEA:43744"/>
        <dbReference type="Rhea" id="RHEA-COMP:10625"/>
        <dbReference type="Rhea" id="RHEA-COMP:10670"/>
        <dbReference type="ChEBI" id="CHEBI:15378"/>
        <dbReference type="ChEBI" id="CHEBI:30616"/>
        <dbReference type="ChEBI" id="CHEBI:32551"/>
        <dbReference type="ChEBI" id="CHEBI:33019"/>
        <dbReference type="ChEBI" id="CHEBI:82748"/>
        <dbReference type="ChEBI" id="CHEBI:83665"/>
        <dbReference type="ChEBI" id="CHEBI:456215"/>
        <dbReference type="EC" id="6.3.4.19"/>
    </reaction>
</comment>
<dbReference type="NCBIfam" id="TIGR02432">
    <property type="entry name" value="lysidine_TilS_N"/>
    <property type="match status" value="1"/>
</dbReference>
<comment type="domain">
    <text evidence="8">The N-terminal region contains the highly conserved SGGXDS motif, predicted to be a P-loop motif involved in ATP binding.</text>
</comment>
<dbReference type="InterPro" id="IPR012796">
    <property type="entry name" value="Lysidine-tRNA-synth_C"/>
</dbReference>
<dbReference type="EC" id="6.3.4.19" evidence="8"/>
<dbReference type="InterPro" id="IPR012094">
    <property type="entry name" value="tRNA_Ile_lys_synt"/>
</dbReference>
<dbReference type="Pfam" id="PF11734">
    <property type="entry name" value="TilS_C"/>
    <property type="match status" value="1"/>
</dbReference>
<dbReference type="HAMAP" id="MF_01161">
    <property type="entry name" value="tRNA_Ile_lys_synt"/>
    <property type="match status" value="1"/>
</dbReference>
<dbReference type="Pfam" id="PF01171">
    <property type="entry name" value="ATP_bind_3"/>
    <property type="match status" value="1"/>
</dbReference>
<comment type="caution">
    <text evidence="10">The sequence shown here is derived from an EMBL/GenBank/DDBJ whole genome shotgun (WGS) entry which is preliminary data.</text>
</comment>
<dbReference type="CDD" id="cd01992">
    <property type="entry name" value="TilS_N"/>
    <property type="match status" value="1"/>
</dbReference>
<feature type="domain" description="Lysidine-tRNA(Ile) synthetase C-terminal" evidence="9">
    <location>
        <begin position="382"/>
        <end position="456"/>
    </location>
</feature>
<comment type="subcellular location">
    <subcellularLocation>
        <location evidence="1 8">Cytoplasm</location>
    </subcellularLocation>
</comment>
<feature type="binding site" evidence="8">
    <location>
        <begin position="26"/>
        <end position="31"/>
    </location>
    <ligand>
        <name>ATP</name>
        <dbReference type="ChEBI" id="CHEBI:30616"/>
    </ligand>
</feature>
<organism evidence="10 11">
    <name type="scientific">Shouchella xiaoxiensis</name>
    <dbReference type="NCBI Taxonomy" id="766895"/>
    <lineage>
        <taxon>Bacteria</taxon>
        <taxon>Bacillati</taxon>
        <taxon>Bacillota</taxon>
        <taxon>Bacilli</taxon>
        <taxon>Bacillales</taxon>
        <taxon>Bacillaceae</taxon>
        <taxon>Shouchella</taxon>
    </lineage>
</organism>
<keyword evidence="11" id="KW-1185">Reference proteome</keyword>
<accession>A0ABS2T1J2</accession>
<evidence type="ECO:0000256" key="8">
    <source>
        <dbReference type="HAMAP-Rule" id="MF_01161"/>
    </source>
</evidence>
<evidence type="ECO:0000313" key="10">
    <source>
        <dbReference type="EMBL" id="MBM7841321.1"/>
    </source>
</evidence>
<protein>
    <recommendedName>
        <fullName evidence="8">tRNA(Ile)-lysidine synthase</fullName>
        <ecNumber evidence="8">6.3.4.19</ecNumber>
    </recommendedName>
    <alternativeName>
        <fullName evidence="8">tRNA(Ile)-2-lysyl-cytidine synthase</fullName>
    </alternativeName>
    <alternativeName>
        <fullName evidence="8">tRNA(Ile)-lysidine synthetase</fullName>
    </alternativeName>
</protein>
<evidence type="ECO:0000256" key="4">
    <source>
        <dbReference type="ARBA" id="ARBA00022694"/>
    </source>
</evidence>
<dbReference type="InterPro" id="IPR011063">
    <property type="entry name" value="TilS/TtcA_N"/>
</dbReference>
<dbReference type="SMART" id="SM00977">
    <property type="entry name" value="TilS_C"/>
    <property type="match status" value="1"/>
</dbReference>
<evidence type="ECO:0000259" key="9">
    <source>
        <dbReference type="SMART" id="SM00977"/>
    </source>
</evidence>
<dbReference type="PANTHER" id="PTHR43033:SF1">
    <property type="entry name" value="TRNA(ILE)-LYSIDINE SYNTHASE-RELATED"/>
    <property type="match status" value="1"/>
</dbReference>
<evidence type="ECO:0000256" key="7">
    <source>
        <dbReference type="ARBA" id="ARBA00048539"/>
    </source>
</evidence>
<dbReference type="PANTHER" id="PTHR43033">
    <property type="entry name" value="TRNA(ILE)-LYSIDINE SYNTHASE-RELATED"/>
    <property type="match status" value="1"/>
</dbReference>
<evidence type="ECO:0000313" key="11">
    <source>
        <dbReference type="Proteomes" id="UP001179280"/>
    </source>
</evidence>
<dbReference type="SUPFAM" id="SSF52402">
    <property type="entry name" value="Adenine nucleotide alpha hydrolases-like"/>
    <property type="match status" value="1"/>
</dbReference>